<dbReference type="GO" id="GO:0022857">
    <property type="term" value="F:transmembrane transporter activity"/>
    <property type="evidence" value="ECO:0007669"/>
    <property type="project" value="TreeGrafter"/>
</dbReference>
<comment type="similarity">
    <text evidence="2 10">Belongs to the mitochondrial carrier (TC 2.A.29) family.</text>
</comment>
<dbReference type="AlphaFoldDB" id="A0A9W8I3R7"/>
<dbReference type="InterPro" id="IPR018108">
    <property type="entry name" value="MCP_transmembrane"/>
</dbReference>
<evidence type="ECO:0000313" key="12">
    <source>
        <dbReference type="Proteomes" id="UP001139887"/>
    </source>
</evidence>
<evidence type="ECO:0000256" key="6">
    <source>
        <dbReference type="ARBA" id="ARBA00022989"/>
    </source>
</evidence>
<evidence type="ECO:0000256" key="8">
    <source>
        <dbReference type="ARBA" id="ARBA00023136"/>
    </source>
</evidence>
<evidence type="ECO:0000256" key="10">
    <source>
        <dbReference type="RuleBase" id="RU000488"/>
    </source>
</evidence>
<dbReference type="PANTHER" id="PTHR45624">
    <property type="entry name" value="MITOCHONDRIAL BASIC AMINO ACIDS TRANSPORTER-RELATED"/>
    <property type="match status" value="1"/>
</dbReference>
<dbReference type="OrthoDB" id="3364892at2759"/>
<dbReference type="Gene3D" id="1.50.40.10">
    <property type="entry name" value="Mitochondrial carrier domain"/>
    <property type="match status" value="1"/>
</dbReference>
<evidence type="ECO:0000256" key="4">
    <source>
        <dbReference type="ARBA" id="ARBA00022692"/>
    </source>
</evidence>
<accession>A0A9W8I3R7</accession>
<dbReference type="PROSITE" id="PS50920">
    <property type="entry name" value="SOLCAR"/>
    <property type="match status" value="1"/>
</dbReference>
<keyword evidence="3 10" id="KW-0813">Transport</keyword>
<dbReference type="GO" id="GO:0031966">
    <property type="term" value="C:mitochondrial membrane"/>
    <property type="evidence" value="ECO:0007669"/>
    <property type="project" value="UniProtKB-SubCell"/>
</dbReference>
<feature type="repeat" description="Solcar" evidence="9">
    <location>
        <begin position="17"/>
        <end position="104"/>
    </location>
</feature>
<protein>
    <recommendedName>
        <fullName evidence="13">Mitochondrial carrier</fullName>
    </recommendedName>
</protein>
<evidence type="ECO:0000256" key="3">
    <source>
        <dbReference type="ARBA" id="ARBA00022448"/>
    </source>
</evidence>
<dbReference type="SUPFAM" id="SSF53335">
    <property type="entry name" value="S-adenosyl-L-methionine-dependent methyltransferases"/>
    <property type="match status" value="1"/>
</dbReference>
<evidence type="ECO:0000256" key="5">
    <source>
        <dbReference type="ARBA" id="ARBA00022737"/>
    </source>
</evidence>
<feature type="non-terminal residue" evidence="11">
    <location>
        <position position="483"/>
    </location>
</feature>
<proteinExistence type="inferred from homology"/>
<evidence type="ECO:0000256" key="7">
    <source>
        <dbReference type="ARBA" id="ARBA00023128"/>
    </source>
</evidence>
<keyword evidence="12" id="KW-1185">Reference proteome</keyword>
<sequence length="483" mass="53563">TYARASSQYSISSNEQLPWYPPFIAGAVAGLAQSAVVTPLDSLRVRFEVEDMVNGRYHSWWNFARGQISELGLHGLYRGLKLTLTKDVIGYAGFFGLFEWIKNETIDIYRDLVQVACSAKFFDSESQVSRLTSTRIAELRQLLNQEPERIASQGWIAKNSFVVLPVLFLPPVLGKPACVLFAGGIAALAYQAIDYPFERFRTLVYSKVASDEMVQHTIYRHFSGSSKNKPLAPAQTAAETTPYRVAWKLLVENISREYPHPVRSKVLQILLTARYLYRGWLGVSLRSIPAASVGLMVYELLKSSLVGEDSEGADIAPDAVSNEGAATVTCDNSHDDGIAPYENIVLTIPPVSSIVVDALYCHGQRLWKRQIDDVQFQLAQQDTMDGSTTNAVKQAIDSGSAATDVIKNQYEGGLKTWECAIDLLGYLISHRQYIFAAYDSPRVLELGCGTALPSLYLLSNLPNVKVCLQDYNRDVIELITLPN</sequence>
<gene>
    <name evidence="11" type="ORF">IWW36_005529</name>
</gene>
<keyword evidence="5" id="KW-0677">Repeat</keyword>
<evidence type="ECO:0000313" key="11">
    <source>
        <dbReference type="EMBL" id="KAJ2843539.1"/>
    </source>
</evidence>
<dbReference type="SUPFAM" id="SSF103506">
    <property type="entry name" value="Mitochondrial carrier"/>
    <property type="match status" value="1"/>
</dbReference>
<organism evidence="11 12">
    <name type="scientific">Coemansia brasiliensis</name>
    <dbReference type="NCBI Taxonomy" id="2650707"/>
    <lineage>
        <taxon>Eukaryota</taxon>
        <taxon>Fungi</taxon>
        <taxon>Fungi incertae sedis</taxon>
        <taxon>Zoopagomycota</taxon>
        <taxon>Kickxellomycotina</taxon>
        <taxon>Kickxellomycetes</taxon>
        <taxon>Kickxellales</taxon>
        <taxon>Kickxellaceae</taxon>
        <taxon>Coemansia</taxon>
    </lineage>
</organism>
<dbReference type="InterPro" id="IPR029063">
    <property type="entry name" value="SAM-dependent_MTases_sf"/>
</dbReference>
<keyword evidence="8 9" id="KW-0472">Membrane</keyword>
<name>A0A9W8I3R7_9FUNG</name>
<dbReference type="EMBL" id="JANBUW010001378">
    <property type="protein sequence ID" value="KAJ2843539.1"/>
    <property type="molecule type" value="Genomic_DNA"/>
</dbReference>
<dbReference type="InterPro" id="IPR050567">
    <property type="entry name" value="Mitochondrial_Carrier"/>
</dbReference>
<comment type="subcellular location">
    <subcellularLocation>
        <location evidence="1">Mitochondrion membrane</location>
        <topology evidence="1">Multi-pass membrane protein</topology>
    </subcellularLocation>
</comment>
<evidence type="ECO:0000256" key="9">
    <source>
        <dbReference type="PROSITE-ProRule" id="PRU00282"/>
    </source>
</evidence>
<dbReference type="PANTHER" id="PTHR45624:SF26">
    <property type="entry name" value="CARRIER PROTEIN, PUTATIVE (AFU_ORTHOLOGUE AFUA_1G07710)-RELATED"/>
    <property type="match status" value="1"/>
</dbReference>
<evidence type="ECO:0000256" key="2">
    <source>
        <dbReference type="ARBA" id="ARBA00006375"/>
    </source>
</evidence>
<dbReference type="Gene3D" id="3.40.50.150">
    <property type="entry name" value="Vaccinia Virus protein VP39"/>
    <property type="match status" value="1"/>
</dbReference>
<dbReference type="Pfam" id="PF00153">
    <property type="entry name" value="Mito_carr"/>
    <property type="match status" value="1"/>
</dbReference>
<evidence type="ECO:0008006" key="13">
    <source>
        <dbReference type="Google" id="ProtNLM"/>
    </source>
</evidence>
<evidence type="ECO:0000256" key="1">
    <source>
        <dbReference type="ARBA" id="ARBA00004225"/>
    </source>
</evidence>
<keyword evidence="4 9" id="KW-0812">Transmembrane</keyword>
<dbReference type="InterPro" id="IPR023395">
    <property type="entry name" value="MCP_dom_sf"/>
</dbReference>
<feature type="non-terminal residue" evidence="11">
    <location>
        <position position="1"/>
    </location>
</feature>
<dbReference type="Proteomes" id="UP001139887">
    <property type="component" value="Unassembled WGS sequence"/>
</dbReference>
<keyword evidence="7" id="KW-0496">Mitochondrion</keyword>
<keyword evidence="6" id="KW-1133">Transmembrane helix</keyword>
<comment type="caution">
    <text evidence="11">The sequence shown here is derived from an EMBL/GenBank/DDBJ whole genome shotgun (WGS) entry which is preliminary data.</text>
</comment>
<reference evidence="11" key="1">
    <citation type="submission" date="2022-07" db="EMBL/GenBank/DDBJ databases">
        <title>Phylogenomic reconstructions and comparative analyses of Kickxellomycotina fungi.</title>
        <authorList>
            <person name="Reynolds N.K."/>
            <person name="Stajich J.E."/>
            <person name="Barry K."/>
            <person name="Grigoriev I.V."/>
            <person name="Crous P."/>
            <person name="Smith M.E."/>
        </authorList>
    </citation>
    <scope>NUCLEOTIDE SEQUENCE</scope>
    <source>
        <strain evidence="11">NRRL 1566</strain>
    </source>
</reference>